<dbReference type="PANTHER" id="PTHR37422:SF17">
    <property type="entry name" value="O-ANTIGEN LIGASE"/>
    <property type="match status" value="1"/>
</dbReference>
<feature type="transmembrane region" description="Helical" evidence="6">
    <location>
        <begin position="436"/>
        <end position="457"/>
    </location>
</feature>
<keyword evidence="5" id="KW-0802">TPR repeat</keyword>
<feature type="transmembrane region" description="Helical" evidence="6">
    <location>
        <begin position="274"/>
        <end position="291"/>
    </location>
</feature>
<feature type="transmembrane region" description="Helical" evidence="6">
    <location>
        <begin position="114"/>
        <end position="131"/>
    </location>
</feature>
<dbReference type="eggNOG" id="COG3307">
    <property type="taxonomic scope" value="Bacteria"/>
</dbReference>
<dbReference type="AlphaFoldDB" id="C8VYU2"/>
<feature type="transmembrane region" description="Helical" evidence="6">
    <location>
        <begin position="303"/>
        <end position="324"/>
    </location>
</feature>
<evidence type="ECO:0000313" key="9">
    <source>
        <dbReference type="Proteomes" id="UP000002217"/>
    </source>
</evidence>
<evidence type="ECO:0000256" key="5">
    <source>
        <dbReference type="PROSITE-ProRule" id="PRU00339"/>
    </source>
</evidence>
<dbReference type="eggNOG" id="COG0457">
    <property type="taxonomic scope" value="Bacteria"/>
</dbReference>
<dbReference type="Pfam" id="PF13181">
    <property type="entry name" value="TPR_8"/>
    <property type="match status" value="2"/>
</dbReference>
<keyword evidence="4 6" id="KW-0472">Membrane</keyword>
<dbReference type="STRING" id="485916.Dtox_4145"/>
<dbReference type="OrthoDB" id="1808577at2"/>
<feature type="transmembrane region" description="Helical" evidence="6">
    <location>
        <begin position="57"/>
        <end position="76"/>
    </location>
</feature>
<evidence type="ECO:0000256" key="4">
    <source>
        <dbReference type="ARBA" id="ARBA00023136"/>
    </source>
</evidence>
<feature type="transmembrane region" description="Helical" evidence="6">
    <location>
        <begin position="531"/>
        <end position="551"/>
    </location>
</feature>
<feature type="transmembrane region" description="Helical" evidence="6">
    <location>
        <begin position="143"/>
        <end position="163"/>
    </location>
</feature>
<name>C8VYU2_DESAS</name>
<evidence type="ECO:0000256" key="1">
    <source>
        <dbReference type="ARBA" id="ARBA00004141"/>
    </source>
</evidence>
<feature type="transmembrane region" description="Helical" evidence="6">
    <location>
        <begin position="183"/>
        <end position="203"/>
    </location>
</feature>
<organism evidence="8 9">
    <name type="scientific">Desulfofarcimen acetoxidans (strain ATCC 49208 / DSM 771 / KCTC 5769 / VKM B-1644 / 5575)</name>
    <name type="common">Desulfotomaculum acetoxidans</name>
    <dbReference type="NCBI Taxonomy" id="485916"/>
    <lineage>
        <taxon>Bacteria</taxon>
        <taxon>Bacillati</taxon>
        <taxon>Bacillota</taxon>
        <taxon>Clostridia</taxon>
        <taxon>Eubacteriales</taxon>
        <taxon>Peptococcaceae</taxon>
        <taxon>Desulfofarcimen</taxon>
    </lineage>
</organism>
<dbReference type="GO" id="GO:0016020">
    <property type="term" value="C:membrane"/>
    <property type="evidence" value="ECO:0007669"/>
    <property type="project" value="UniProtKB-SubCell"/>
</dbReference>
<keyword evidence="9" id="KW-1185">Reference proteome</keyword>
<feature type="transmembrane region" description="Helical" evidence="6">
    <location>
        <begin position="469"/>
        <end position="486"/>
    </location>
</feature>
<evidence type="ECO:0000259" key="7">
    <source>
        <dbReference type="Pfam" id="PF04932"/>
    </source>
</evidence>
<proteinExistence type="predicted"/>
<dbReference type="EMBL" id="CP001720">
    <property type="protein sequence ID" value="ACV64813.1"/>
    <property type="molecule type" value="Genomic_DNA"/>
</dbReference>
<dbReference type="PANTHER" id="PTHR37422">
    <property type="entry name" value="TEICHURONIC ACID BIOSYNTHESIS PROTEIN TUAE"/>
    <property type="match status" value="1"/>
</dbReference>
<dbReference type="InterPro" id="IPR051533">
    <property type="entry name" value="WaaL-like"/>
</dbReference>
<dbReference type="RefSeq" id="WP_015759483.1">
    <property type="nucleotide sequence ID" value="NC_013216.1"/>
</dbReference>
<evidence type="ECO:0000313" key="8">
    <source>
        <dbReference type="EMBL" id="ACV64813.1"/>
    </source>
</evidence>
<dbReference type="Pfam" id="PF04932">
    <property type="entry name" value="Wzy_C"/>
    <property type="match status" value="1"/>
</dbReference>
<feature type="transmembrane region" description="Helical" evidence="6">
    <location>
        <begin position="253"/>
        <end position="269"/>
    </location>
</feature>
<dbReference type="SUPFAM" id="SSF48452">
    <property type="entry name" value="TPR-like"/>
    <property type="match status" value="2"/>
</dbReference>
<dbReference type="HOGENOM" id="CLU_011929_0_0_9"/>
<evidence type="ECO:0000256" key="3">
    <source>
        <dbReference type="ARBA" id="ARBA00022989"/>
    </source>
</evidence>
<dbReference type="InterPro" id="IPR019734">
    <property type="entry name" value="TPR_rpt"/>
</dbReference>
<dbReference type="Proteomes" id="UP000002217">
    <property type="component" value="Chromosome"/>
</dbReference>
<feature type="transmembrane region" description="Helical" evidence="6">
    <location>
        <begin position="492"/>
        <end position="510"/>
    </location>
</feature>
<dbReference type="PROSITE" id="PS50005">
    <property type="entry name" value="TPR"/>
    <property type="match status" value="1"/>
</dbReference>
<keyword evidence="2 6" id="KW-0812">Transmembrane</keyword>
<feature type="transmembrane region" description="Helical" evidence="6">
    <location>
        <begin position="224"/>
        <end position="247"/>
    </location>
</feature>
<evidence type="ECO:0000256" key="6">
    <source>
        <dbReference type="SAM" id="Phobius"/>
    </source>
</evidence>
<reference evidence="8 9" key="1">
    <citation type="journal article" date="2009" name="Stand. Genomic Sci.">
        <title>Complete genome sequence of Desulfotomaculum acetoxidans type strain (5575).</title>
        <authorList>
            <person name="Spring S."/>
            <person name="Lapidus A."/>
            <person name="Schroder M."/>
            <person name="Gleim D."/>
            <person name="Sims D."/>
            <person name="Meincke L."/>
            <person name="Glavina Del Rio T."/>
            <person name="Tice H."/>
            <person name="Copeland A."/>
            <person name="Cheng J.F."/>
            <person name="Lucas S."/>
            <person name="Chen F."/>
            <person name="Nolan M."/>
            <person name="Bruce D."/>
            <person name="Goodwin L."/>
            <person name="Pitluck S."/>
            <person name="Ivanova N."/>
            <person name="Mavromatis K."/>
            <person name="Mikhailova N."/>
            <person name="Pati A."/>
            <person name="Chen A."/>
            <person name="Palaniappan K."/>
            <person name="Land M."/>
            <person name="Hauser L."/>
            <person name="Chang Y.J."/>
            <person name="Jeffries C.D."/>
            <person name="Chain P."/>
            <person name="Saunders E."/>
            <person name="Brettin T."/>
            <person name="Detter J.C."/>
            <person name="Goker M."/>
            <person name="Bristow J."/>
            <person name="Eisen J.A."/>
            <person name="Markowitz V."/>
            <person name="Hugenholtz P."/>
            <person name="Kyrpides N.C."/>
            <person name="Klenk H.P."/>
            <person name="Han C."/>
        </authorList>
    </citation>
    <scope>NUCLEOTIDE SEQUENCE [LARGE SCALE GENOMIC DNA]</scope>
    <source>
        <strain evidence="9">ATCC 49208 / DSM 771 / VKM B-1644</strain>
    </source>
</reference>
<feature type="transmembrane region" description="Helical" evidence="6">
    <location>
        <begin position="344"/>
        <end position="363"/>
    </location>
</feature>
<dbReference type="KEGG" id="dae:Dtox_4145"/>
<gene>
    <name evidence="8" type="ordered locus">Dtox_4145</name>
</gene>
<comment type="subcellular location">
    <subcellularLocation>
        <location evidence="1">Membrane</location>
        <topology evidence="1">Multi-pass membrane protein</topology>
    </subcellularLocation>
</comment>
<dbReference type="InterPro" id="IPR011990">
    <property type="entry name" value="TPR-like_helical_dom_sf"/>
</dbReference>
<accession>C8VYU2</accession>
<feature type="transmembrane region" description="Helical" evidence="6">
    <location>
        <begin position="88"/>
        <end position="108"/>
    </location>
</feature>
<feature type="transmembrane region" description="Helical" evidence="6">
    <location>
        <begin position="27"/>
        <end position="45"/>
    </location>
</feature>
<protein>
    <submittedName>
        <fullName evidence="8">O-antigen polymerase</fullName>
    </submittedName>
</protein>
<feature type="repeat" description="TPR" evidence="5">
    <location>
        <begin position="620"/>
        <end position="653"/>
    </location>
</feature>
<keyword evidence="3 6" id="KW-1133">Transmembrane helix</keyword>
<evidence type="ECO:0000256" key="2">
    <source>
        <dbReference type="ARBA" id="ARBA00022692"/>
    </source>
</evidence>
<feature type="domain" description="O-antigen ligase-related" evidence="7">
    <location>
        <begin position="240"/>
        <end position="442"/>
    </location>
</feature>
<dbReference type="Gene3D" id="1.25.40.10">
    <property type="entry name" value="Tetratricopeptide repeat domain"/>
    <property type="match status" value="1"/>
</dbReference>
<dbReference type="InterPro" id="IPR007016">
    <property type="entry name" value="O-antigen_ligase-rel_domated"/>
</dbReference>
<sequence>MAKKSEKRKFQKETGANVQNKENGASLTGMVILAGLSMLLFFSPFSRGLFFATEQKTALLLALLIFLVVCIGKLIRKETKIFYHPMDYFLLALPVVYIIATFNAVNYNLSINEIVKNLLYFLVYWTVVQSIQNERDRSLILHAIYFAALGTALAGLAAGIGLIDIQDGIALAPKVWISSSFQYHNAFASYLGAALFLGLYFWNKTRSTRDEPVLSSKLAFLPGWFVRLNPQLIFYTKINFLILTVFWAAKSRGGILFFAAVLLLYLVVLGKDRVAAAVYMLLMSVPAYIAAEKFLSCMVAHQMISAVLWVATGVILAVAGQLLFILYDRQIGQLGLADEKNQKYFFALIALLAVAGGLFLAHYSNVENRVLSFSYLRNALERMYFVDDAVKMIKERPLLGWGGGGWEEAYRSFQEYLYNSTQVHCYYVQVAVETGIMGILTLLGIVGSFIILVYNLYCEHKENKTKLQVVFTLAAAVLFIAGHAAMDFNLSLSALTMVLSTFLGILVGMWRLSPQTVERNPIDNKAGSAGCLYIAVIMAVIIFAADSSLILSDKYAKSANERFSAKDATNGVMYLQQAVESNPFNPANNYALAQIYSSSGLKDQAIAEAKKVLELSKYDPTKYVNISRLYYGLGDKEKAAEFAEKAVELAPYRIEMYDNLVELYYTLGYNEISNQNKEAAAERFKKVIDISMEIQNRVDRLTDYQKKMWKDGPMLALTTNMASKTGAARYFLGQYKEAEENLNFAATDENLKSEVLLWQALVAEKLGYPEKAQEFLRVGEKDNEKIREQFSGLSSISLK</sequence>